<dbReference type="Proteomes" id="UP001221217">
    <property type="component" value="Unassembled WGS sequence"/>
</dbReference>
<name>A0AAJ1IEG9_9SPIO</name>
<dbReference type="InterPro" id="IPR011990">
    <property type="entry name" value="TPR-like_helical_dom_sf"/>
</dbReference>
<protein>
    <submittedName>
        <fullName evidence="3">Tetratricopeptide repeat protein</fullName>
    </submittedName>
</protein>
<evidence type="ECO:0000256" key="2">
    <source>
        <dbReference type="SAM" id="SignalP"/>
    </source>
</evidence>
<dbReference type="Gene3D" id="1.25.40.10">
    <property type="entry name" value="Tetratricopeptide repeat domain"/>
    <property type="match status" value="2"/>
</dbReference>
<reference evidence="3 4" key="1">
    <citation type="submission" date="2022-12" db="EMBL/GenBank/DDBJ databases">
        <title>Metagenome assembled genome from gulf of manar.</title>
        <authorList>
            <person name="Kohli P."/>
            <person name="Pk S."/>
            <person name="Venkata Ramana C."/>
            <person name="Sasikala C."/>
        </authorList>
    </citation>
    <scope>NUCLEOTIDE SEQUENCE [LARGE SCALE GENOMIC DNA]</scope>
    <source>
        <strain evidence="3">JB008</strain>
    </source>
</reference>
<comment type="caution">
    <text evidence="3">The sequence shown here is derived from an EMBL/GenBank/DDBJ whole genome shotgun (WGS) entry which is preliminary data.</text>
</comment>
<keyword evidence="1" id="KW-0175">Coiled coil</keyword>
<keyword evidence="2" id="KW-0732">Signal</keyword>
<dbReference type="EMBL" id="JAQQAL010000010">
    <property type="protein sequence ID" value="MDC7225881.1"/>
    <property type="molecule type" value="Genomic_DNA"/>
</dbReference>
<evidence type="ECO:0000256" key="1">
    <source>
        <dbReference type="SAM" id="Coils"/>
    </source>
</evidence>
<sequence length="355" mass="41072">MKSIVKKTLLLAIFLSAASVLFAQSGNSLIDKGIAEFKSGKYSTSLTYFRDVVIDSNQREYHSDAYFWIAKSYIALRQLDNAEENLEFFILNYPDHPFYQEALYQKGRLMFLQNDYENCILESYNFLEKYPDSPYASNAYFWTAESLYALGRLEEAESLYTHIIYTFPSSYKVESANYRLSMIEQKYREESLVELLKLTHEEYLKSIEEFQVREKTYENALDSYQKKLSLIDGDGDNSQGSRTLSLELLDLQTEIRNKDNEIMALKRKIAELEYRLTTAESRAAEAAEAAKIIEVNPETAVVKTETEKIEDIIVEPEKSDSDILSSDDKIKLLELKTRAQEVKSFYLKYLSNVGN</sequence>
<dbReference type="Pfam" id="PF13174">
    <property type="entry name" value="TPR_6"/>
    <property type="match status" value="3"/>
</dbReference>
<accession>A0AAJ1IEG9</accession>
<proteinExistence type="predicted"/>
<dbReference type="AlphaFoldDB" id="A0AAJ1IEG9"/>
<evidence type="ECO:0000313" key="3">
    <source>
        <dbReference type="EMBL" id="MDC7225881.1"/>
    </source>
</evidence>
<evidence type="ECO:0000313" key="4">
    <source>
        <dbReference type="Proteomes" id="UP001221217"/>
    </source>
</evidence>
<feature type="signal peptide" evidence="2">
    <location>
        <begin position="1"/>
        <end position="23"/>
    </location>
</feature>
<feature type="chain" id="PRO_5042611491" evidence="2">
    <location>
        <begin position="24"/>
        <end position="355"/>
    </location>
</feature>
<dbReference type="InterPro" id="IPR019734">
    <property type="entry name" value="TPR_rpt"/>
</dbReference>
<organism evidence="3 4">
    <name type="scientific">Candidatus Thalassospirochaeta sargassi</name>
    <dbReference type="NCBI Taxonomy" id="3119039"/>
    <lineage>
        <taxon>Bacteria</taxon>
        <taxon>Pseudomonadati</taxon>
        <taxon>Spirochaetota</taxon>
        <taxon>Spirochaetia</taxon>
        <taxon>Spirochaetales</taxon>
        <taxon>Spirochaetaceae</taxon>
        <taxon>Candidatus Thalassospirochaeta</taxon>
    </lineage>
</organism>
<feature type="coiled-coil region" evidence="1">
    <location>
        <begin position="207"/>
        <end position="289"/>
    </location>
</feature>
<dbReference type="SUPFAM" id="SSF48452">
    <property type="entry name" value="TPR-like"/>
    <property type="match status" value="1"/>
</dbReference>
<gene>
    <name evidence="3" type="ORF">PQJ61_03855</name>
</gene>